<evidence type="ECO:0000256" key="3">
    <source>
        <dbReference type="ARBA" id="ARBA00023125"/>
    </source>
</evidence>
<evidence type="ECO:0000313" key="7">
    <source>
        <dbReference type="Proteomes" id="UP001210130"/>
    </source>
</evidence>
<gene>
    <name evidence="6" type="ORF">OR613_19290</name>
</gene>
<dbReference type="RefSeq" id="WP_131047640.1">
    <property type="nucleotide sequence ID" value="NZ_CP112887.1"/>
</dbReference>
<keyword evidence="4" id="KW-0804">Transcription</keyword>
<evidence type="ECO:0000256" key="2">
    <source>
        <dbReference type="ARBA" id="ARBA00023015"/>
    </source>
</evidence>
<dbReference type="GO" id="GO:0003700">
    <property type="term" value="F:DNA-binding transcription factor activity"/>
    <property type="evidence" value="ECO:0007669"/>
    <property type="project" value="InterPro"/>
</dbReference>
<reference evidence="6 7" key="1">
    <citation type="journal article" date="2023" name="Microbiol. Resour. Announc.">
        <title>Complete Genome Sequence of the First Colistin-Resistant Raoultella electrica Strain.</title>
        <authorList>
            <person name="Aldeia C."/>
            <person name="Campos-Madueno E.I."/>
            <person name="Sendi P."/>
            <person name="Endimiani A."/>
        </authorList>
    </citation>
    <scope>NUCLEOTIDE SEQUENCE [LARGE SCALE GENOMIC DNA]</scope>
    <source>
        <strain evidence="6 7">S2-IND-01-C</strain>
    </source>
</reference>
<sequence>MANLYGLKKFDLNLLVIFECIYQHLSISRAAEALFITPSAVSQSLQRLRTQLNDPLFIRSGKGITPTQTSINLHYLLEKNLSQLEKTISLVNPANLKKRFVIYSPQLFIPPDSLQLIHALYQTPNMQVEHHDLQLTSDSVESLLSQRKADLILSLSPCKSAEIFCQPFLEAEMALVCGERHPRVDELNDRAAILRESFAGYLSTEVGIKNFHAQMKKSLPDRMMTFRSDSLLALINMINQTDLIGFVPKAILNHPLFNLNLRVLPVPVPSIIIYMIYHQTQINMPIFSSPFDKIINLQPQENNLYHE</sequence>
<dbReference type="Pfam" id="PF00126">
    <property type="entry name" value="HTH_1"/>
    <property type="match status" value="1"/>
</dbReference>
<evidence type="ECO:0000259" key="5">
    <source>
        <dbReference type="PROSITE" id="PS50931"/>
    </source>
</evidence>
<dbReference type="InterPro" id="IPR005119">
    <property type="entry name" value="LysR_subst-bd"/>
</dbReference>
<accession>A0AAJ5QSC7</accession>
<dbReference type="AlphaFoldDB" id="A0AAJ5QSC7"/>
<dbReference type="NCBIfam" id="NF047710">
    <property type="entry name" value="TransRegCitRGProt"/>
    <property type="match status" value="1"/>
</dbReference>
<evidence type="ECO:0000313" key="6">
    <source>
        <dbReference type="EMBL" id="WBW60148.1"/>
    </source>
</evidence>
<dbReference type="GO" id="GO:0003677">
    <property type="term" value="F:DNA binding"/>
    <property type="evidence" value="ECO:0007669"/>
    <property type="project" value="UniProtKB-KW"/>
</dbReference>
<dbReference type="InterPro" id="IPR036388">
    <property type="entry name" value="WH-like_DNA-bd_sf"/>
</dbReference>
<dbReference type="SUPFAM" id="SSF53850">
    <property type="entry name" value="Periplasmic binding protein-like II"/>
    <property type="match status" value="1"/>
</dbReference>
<evidence type="ECO:0000256" key="4">
    <source>
        <dbReference type="ARBA" id="ARBA00023163"/>
    </source>
</evidence>
<keyword evidence="3" id="KW-0238">DNA-binding</keyword>
<dbReference type="EMBL" id="CP112887">
    <property type="protein sequence ID" value="WBW60148.1"/>
    <property type="molecule type" value="Genomic_DNA"/>
</dbReference>
<dbReference type="PANTHER" id="PTHR30118:SF14">
    <property type="entry name" value="LYSR FAMILY TRANSCRIPTIONAL REGULATOR"/>
    <property type="match status" value="1"/>
</dbReference>
<dbReference type="PANTHER" id="PTHR30118">
    <property type="entry name" value="HTH-TYPE TRANSCRIPTIONAL REGULATOR LEUO-RELATED"/>
    <property type="match status" value="1"/>
</dbReference>
<dbReference type="PRINTS" id="PR00039">
    <property type="entry name" value="HTHLYSR"/>
</dbReference>
<proteinExistence type="inferred from homology"/>
<dbReference type="InterPro" id="IPR050389">
    <property type="entry name" value="LysR-type_TF"/>
</dbReference>
<organism evidence="6 7">
    <name type="scientific">Klebsiella electrica</name>
    <dbReference type="NCBI Taxonomy" id="1259973"/>
    <lineage>
        <taxon>Bacteria</taxon>
        <taxon>Pseudomonadati</taxon>
        <taxon>Pseudomonadota</taxon>
        <taxon>Gammaproteobacteria</taxon>
        <taxon>Enterobacterales</taxon>
        <taxon>Enterobacteriaceae</taxon>
        <taxon>Klebsiella/Raoultella group</taxon>
        <taxon>Klebsiella</taxon>
    </lineage>
</organism>
<dbReference type="Pfam" id="PF03466">
    <property type="entry name" value="LysR_substrate"/>
    <property type="match status" value="1"/>
</dbReference>
<keyword evidence="7" id="KW-1185">Reference proteome</keyword>
<evidence type="ECO:0000256" key="1">
    <source>
        <dbReference type="ARBA" id="ARBA00009437"/>
    </source>
</evidence>
<dbReference type="InterPro" id="IPR036390">
    <property type="entry name" value="WH_DNA-bd_sf"/>
</dbReference>
<dbReference type="Proteomes" id="UP001210130">
    <property type="component" value="Chromosome"/>
</dbReference>
<keyword evidence="2" id="KW-0805">Transcription regulation</keyword>
<comment type="similarity">
    <text evidence="1">Belongs to the LysR transcriptional regulatory family.</text>
</comment>
<dbReference type="Gene3D" id="3.40.190.10">
    <property type="entry name" value="Periplasmic binding protein-like II"/>
    <property type="match status" value="2"/>
</dbReference>
<dbReference type="Gene3D" id="1.10.10.10">
    <property type="entry name" value="Winged helix-like DNA-binding domain superfamily/Winged helix DNA-binding domain"/>
    <property type="match status" value="1"/>
</dbReference>
<dbReference type="InterPro" id="IPR000847">
    <property type="entry name" value="LysR_HTH_N"/>
</dbReference>
<protein>
    <submittedName>
        <fullName evidence="6">LysR family transcriptional regulator</fullName>
    </submittedName>
</protein>
<dbReference type="PROSITE" id="PS50931">
    <property type="entry name" value="HTH_LYSR"/>
    <property type="match status" value="1"/>
</dbReference>
<name>A0AAJ5QSC7_9ENTR</name>
<feature type="domain" description="HTH lysR-type" evidence="5">
    <location>
        <begin position="10"/>
        <end position="67"/>
    </location>
</feature>
<dbReference type="SUPFAM" id="SSF46785">
    <property type="entry name" value="Winged helix' DNA-binding domain"/>
    <property type="match status" value="1"/>
</dbReference>